<keyword evidence="1" id="KW-0812">Transmembrane</keyword>
<evidence type="ECO:0000313" key="3">
    <source>
        <dbReference type="Proteomes" id="UP001149090"/>
    </source>
</evidence>
<feature type="transmembrane region" description="Helical" evidence="1">
    <location>
        <begin position="117"/>
        <end position="138"/>
    </location>
</feature>
<gene>
    <name evidence="2" type="ORF">M0811_10214</name>
</gene>
<dbReference type="AlphaFoldDB" id="A0A9Q0LEU5"/>
<organism evidence="2 3">
    <name type="scientific">Anaeramoeba ignava</name>
    <name type="common">Anaerobic marine amoeba</name>
    <dbReference type="NCBI Taxonomy" id="1746090"/>
    <lineage>
        <taxon>Eukaryota</taxon>
        <taxon>Metamonada</taxon>
        <taxon>Anaeramoebidae</taxon>
        <taxon>Anaeramoeba</taxon>
    </lineage>
</organism>
<dbReference type="Proteomes" id="UP001149090">
    <property type="component" value="Unassembled WGS sequence"/>
</dbReference>
<keyword evidence="1" id="KW-1133">Transmembrane helix</keyword>
<sequence length="198" mass="22656">MNKRYPIIIAYGFPCIIGVISLCLMEWHVGGIIQTSGGIKITDMYVKIGINRINFDGYYGIYTEHSTYSLRSMDTHARVSAEFKNDWKKIYQVSSGVIASFVAAFVFSFLVFFRKFFYLFAILPSIFYWIAIISYLVVSDNVNKIIFNDKNAMFPIYIDTQISNQKEIKIAMSVYLAIGTGLLSILSYIIAIRLHRKG</sequence>
<evidence type="ECO:0000256" key="1">
    <source>
        <dbReference type="SAM" id="Phobius"/>
    </source>
</evidence>
<evidence type="ECO:0000313" key="2">
    <source>
        <dbReference type="EMBL" id="KAJ5071582.1"/>
    </source>
</evidence>
<keyword evidence="3" id="KW-1185">Reference proteome</keyword>
<feature type="transmembrane region" description="Helical" evidence="1">
    <location>
        <begin position="170"/>
        <end position="192"/>
    </location>
</feature>
<feature type="transmembrane region" description="Helical" evidence="1">
    <location>
        <begin position="7"/>
        <end position="27"/>
    </location>
</feature>
<accession>A0A9Q0LEU5</accession>
<protein>
    <submittedName>
        <fullName evidence="2">Uncharacterized protein</fullName>
    </submittedName>
</protein>
<keyword evidence="1" id="KW-0472">Membrane</keyword>
<name>A0A9Q0LEU5_ANAIG</name>
<feature type="transmembrane region" description="Helical" evidence="1">
    <location>
        <begin position="90"/>
        <end position="110"/>
    </location>
</feature>
<proteinExistence type="predicted"/>
<reference evidence="2" key="1">
    <citation type="submission" date="2022-10" db="EMBL/GenBank/DDBJ databases">
        <title>Novel sulphate-reducing endosymbionts in the free-living metamonad Anaeramoeba.</title>
        <authorList>
            <person name="Jerlstrom-Hultqvist J."/>
            <person name="Cepicka I."/>
            <person name="Gallot-Lavallee L."/>
            <person name="Salas-Leiva D."/>
            <person name="Curtis B.A."/>
            <person name="Zahonova K."/>
            <person name="Pipaliya S."/>
            <person name="Dacks J."/>
            <person name="Roger A.J."/>
        </authorList>
    </citation>
    <scope>NUCLEOTIDE SEQUENCE</scope>
    <source>
        <strain evidence="2">BMAN</strain>
    </source>
</reference>
<dbReference type="EMBL" id="JAPDFW010000087">
    <property type="protein sequence ID" value="KAJ5071582.1"/>
    <property type="molecule type" value="Genomic_DNA"/>
</dbReference>
<comment type="caution">
    <text evidence="2">The sequence shown here is derived from an EMBL/GenBank/DDBJ whole genome shotgun (WGS) entry which is preliminary data.</text>
</comment>